<evidence type="ECO:0000256" key="3">
    <source>
        <dbReference type="ARBA" id="ARBA00022475"/>
    </source>
</evidence>
<keyword evidence="5 9" id="KW-0812">Transmembrane</keyword>
<name>A0ABT6ZJ84_9ACTN</name>
<evidence type="ECO:0000256" key="1">
    <source>
        <dbReference type="ARBA" id="ARBA00004651"/>
    </source>
</evidence>
<keyword evidence="3 8" id="KW-1003">Cell membrane</keyword>
<evidence type="ECO:0000313" key="12">
    <source>
        <dbReference type="Proteomes" id="UP001431693"/>
    </source>
</evidence>
<dbReference type="InterPro" id="IPR051088">
    <property type="entry name" value="PTS_Sugar-EIIC/EIIB"/>
</dbReference>
<feature type="transmembrane region" description="Helical" evidence="9">
    <location>
        <begin position="34"/>
        <end position="55"/>
    </location>
</feature>
<keyword evidence="2 8" id="KW-0813">Transport</keyword>
<proteinExistence type="predicted"/>
<feature type="transmembrane region" description="Helical" evidence="9">
    <location>
        <begin position="221"/>
        <end position="244"/>
    </location>
</feature>
<dbReference type="PANTHER" id="PTHR33989">
    <property type="match status" value="1"/>
</dbReference>
<dbReference type="PROSITE" id="PS51105">
    <property type="entry name" value="PTS_EIIC_TYPE_3"/>
    <property type="match status" value="1"/>
</dbReference>
<evidence type="ECO:0000313" key="11">
    <source>
        <dbReference type="EMBL" id="MDJ1129104.1"/>
    </source>
</evidence>
<feature type="transmembrane region" description="Helical" evidence="9">
    <location>
        <begin position="178"/>
        <end position="201"/>
    </location>
</feature>
<dbReference type="PIRSF" id="PIRSF006351">
    <property type="entry name" value="PTS_EIIC-Cellobiose"/>
    <property type="match status" value="1"/>
</dbReference>
<dbReference type="PANTHER" id="PTHR33989:SF4">
    <property type="entry name" value="PTS SYSTEM N,N'-DIACETYLCHITOBIOSE-SPECIFIC EIIC COMPONENT"/>
    <property type="match status" value="1"/>
</dbReference>
<dbReference type="EMBL" id="JASJEX010000002">
    <property type="protein sequence ID" value="MDJ1129104.1"/>
    <property type="molecule type" value="Genomic_DNA"/>
</dbReference>
<protein>
    <recommendedName>
        <fullName evidence="8">Permease IIC component</fullName>
    </recommendedName>
</protein>
<comment type="subcellular location">
    <subcellularLocation>
        <location evidence="1">Cell membrane</location>
        <topology evidence="1">Multi-pass membrane protein</topology>
    </subcellularLocation>
</comment>
<comment type="function">
    <text evidence="8">The phosphoenolpyruvate-dependent sugar phosphotransferase system (PTS), a major carbohydrate active -transport system, catalyzes the phosphorylation of incoming sugar substrates concomitant with their translocation across the cell membrane.</text>
</comment>
<evidence type="ECO:0000256" key="9">
    <source>
        <dbReference type="SAM" id="Phobius"/>
    </source>
</evidence>
<evidence type="ECO:0000256" key="8">
    <source>
        <dbReference type="PIRNR" id="PIRNR006351"/>
    </source>
</evidence>
<feature type="transmembrane region" description="Helical" evidence="9">
    <location>
        <begin position="75"/>
        <end position="93"/>
    </location>
</feature>
<keyword evidence="4 8" id="KW-0762">Sugar transport</keyword>
<evidence type="ECO:0000256" key="4">
    <source>
        <dbReference type="ARBA" id="ARBA00022597"/>
    </source>
</evidence>
<organism evidence="11 12">
    <name type="scientific">Kribbibacterium absianum</name>
    <dbReference type="NCBI Taxonomy" id="3044210"/>
    <lineage>
        <taxon>Bacteria</taxon>
        <taxon>Bacillati</taxon>
        <taxon>Actinomycetota</taxon>
        <taxon>Coriobacteriia</taxon>
        <taxon>Coriobacteriales</taxon>
        <taxon>Kribbibacteriaceae</taxon>
        <taxon>Kribbibacterium</taxon>
    </lineage>
</organism>
<dbReference type="RefSeq" id="WP_283713838.1">
    <property type="nucleotide sequence ID" value="NZ_JASJEW010000007.1"/>
</dbReference>
<accession>A0ABT6ZJ84</accession>
<keyword evidence="12" id="KW-1185">Reference proteome</keyword>
<dbReference type="InterPro" id="IPR004501">
    <property type="entry name" value="PTS_EIIC_3"/>
</dbReference>
<comment type="caution">
    <text evidence="11">The sequence shown here is derived from an EMBL/GenBank/DDBJ whole genome shotgun (WGS) entry which is preliminary data.</text>
</comment>
<feature type="transmembrane region" description="Helical" evidence="9">
    <location>
        <begin position="343"/>
        <end position="364"/>
    </location>
</feature>
<feature type="transmembrane region" description="Helical" evidence="9">
    <location>
        <begin position="384"/>
        <end position="402"/>
    </location>
</feature>
<evidence type="ECO:0000256" key="6">
    <source>
        <dbReference type="ARBA" id="ARBA00022989"/>
    </source>
</evidence>
<dbReference type="Proteomes" id="UP001431693">
    <property type="component" value="Unassembled WGS sequence"/>
</dbReference>
<feature type="transmembrane region" description="Helical" evidence="9">
    <location>
        <begin position="137"/>
        <end position="157"/>
    </location>
</feature>
<evidence type="ECO:0000256" key="2">
    <source>
        <dbReference type="ARBA" id="ARBA00022448"/>
    </source>
</evidence>
<dbReference type="Pfam" id="PF02378">
    <property type="entry name" value="PTS_EIIC"/>
    <property type="match status" value="1"/>
</dbReference>
<evidence type="ECO:0000256" key="5">
    <source>
        <dbReference type="ARBA" id="ARBA00022692"/>
    </source>
</evidence>
<sequence length="437" mass="47306">MAEATAQKLGFMEKVQQWVEQSVVPPLNKITSNFWFSLVADAVLVIVPFTMVAAIPSLVAVIGNFVEGVPDLSPISTYSFGLIGLFIAFLIPYNCMVKDEKKEHGVLAGFTGVGTYLLCMCAPTLDTGETAFTMARFGAGGMFTAIFLGLMCAAIFHQTAKRSFFSEDSLIPDFVKNWFDNIIGILSCLLIGWLVAYVASIDIFSLVTYVMSPLTGFAQTLPGVIFMTVVMDFFYFFGVSGWVFTPVTSTITSSAIAENAAAVAAGGVATNINAYGFSRYTMIGGEGSTLPLAIMMLFSKSKKNKAMGQATIVPSLFNINEPLFFSTVVANPYMFMPMMLQAVVCPTVAWLMIHFGLASTHYVMFAMNNLPNAVSAFVLSGGNLGNVMIVLVNIVLATLIWFPFWRAYDKHQCEVEAEMEAQMSRSADTSGATPAMG</sequence>
<evidence type="ECO:0000256" key="7">
    <source>
        <dbReference type="ARBA" id="ARBA00023136"/>
    </source>
</evidence>
<keyword evidence="7 8" id="KW-0472">Membrane</keyword>
<feature type="domain" description="PTS EIIC type-3" evidence="10">
    <location>
        <begin position="19"/>
        <end position="404"/>
    </location>
</feature>
<dbReference type="InterPro" id="IPR004796">
    <property type="entry name" value="PTS_IIC_cello"/>
</dbReference>
<dbReference type="InterPro" id="IPR003352">
    <property type="entry name" value="PTS_EIIC"/>
</dbReference>
<keyword evidence="6 9" id="KW-1133">Transmembrane helix</keyword>
<evidence type="ECO:0000259" key="10">
    <source>
        <dbReference type="PROSITE" id="PS51105"/>
    </source>
</evidence>
<gene>
    <name evidence="11" type="ORF">QJ043_03270</name>
</gene>
<feature type="transmembrane region" description="Helical" evidence="9">
    <location>
        <begin position="105"/>
        <end position="125"/>
    </location>
</feature>
<reference evidence="11" key="1">
    <citation type="submission" date="2023-05" db="EMBL/GenBank/DDBJ databases">
        <title>[olsenella] sp. nov., isolated from a pig farm feces dump.</title>
        <authorList>
            <person name="Chang Y.-H."/>
        </authorList>
    </citation>
    <scope>NUCLEOTIDE SEQUENCE</scope>
    <source>
        <strain evidence="11">YH-ols2217</strain>
    </source>
</reference>